<organism evidence="1 2">
    <name type="scientific">Desulfotignum phosphitoxidans DSM 13687</name>
    <dbReference type="NCBI Taxonomy" id="1286635"/>
    <lineage>
        <taxon>Bacteria</taxon>
        <taxon>Pseudomonadati</taxon>
        <taxon>Thermodesulfobacteriota</taxon>
        <taxon>Desulfobacteria</taxon>
        <taxon>Desulfobacterales</taxon>
        <taxon>Desulfobacteraceae</taxon>
        <taxon>Desulfotignum</taxon>
    </lineage>
</organism>
<dbReference type="RefSeq" id="WP_006964749.1">
    <property type="nucleotide sequence ID" value="NZ_APJX01000002.1"/>
</dbReference>
<proteinExistence type="predicted"/>
<name>S0G4F5_9BACT</name>
<keyword evidence="2" id="KW-1185">Reference proteome</keyword>
<protein>
    <submittedName>
        <fullName evidence="1">Uncharacterized protein</fullName>
    </submittedName>
</protein>
<gene>
    <name evidence="1" type="ORF">Dpo_2c01780</name>
</gene>
<comment type="caution">
    <text evidence="1">The sequence shown here is derived from an EMBL/GenBank/DDBJ whole genome shotgun (WGS) entry which is preliminary data.</text>
</comment>
<dbReference type="Proteomes" id="UP000014216">
    <property type="component" value="Unassembled WGS sequence"/>
</dbReference>
<accession>S0G4F5</accession>
<sequence length="70" mass="7693">MQGLSQFFLGQTTGLAQGQKLVKEGKTLETDEQNLAELTSQAEGFAEKLLPVLRGPGVVPYKSKTHRVEY</sequence>
<dbReference type="AlphaFoldDB" id="S0G4F5"/>
<dbReference type="EMBL" id="APJX01000002">
    <property type="protein sequence ID" value="EMS80489.1"/>
    <property type="molecule type" value="Genomic_DNA"/>
</dbReference>
<evidence type="ECO:0000313" key="1">
    <source>
        <dbReference type="EMBL" id="EMS80489.1"/>
    </source>
</evidence>
<reference evidence="1 2" key="1">
    <citation type="journal article" date="2013" name="Genome Announc.">
        <title>Draft Genome Sequence of Desulfotignum phosphitoxidans DSM 13687 Strain FiPS-3.</title>
        <authorList>
            <person name="Poehlein A."/>
            <person name="Daniel R."/>
            <person name="Simeonova D.D."/>
        </authorList>
    </citation>
    <scope>NUCLEOTIDE SEQUENCE [LARGE SCALE GENOMIC DNA]</scope>
    <source>
        <strain evidence="1 2">DSM 13687</strain>
    </source>
</reference>
<evidence type="ECO:0000313" key="2">
    <source>
        <dbReference type="Proteomes" id="UP000014216"/>
    </source>
</evidence>